<comment type="similarity">
    <text evidence="4 17">Belongs to the RNase T2 family.</text>
</comment>
<keyword evidence="11" id="KW-0325">Glycoprotein</keyword>
<evidence type="ECO:0000256" key="17">
    <source>
        <dbReference type="RuleBase" id="RU004328"/>
    </source>
</evidence>
<dbReference type="Pfam" id="PF00445">
    <property type="entry name" value="Ribonuclease_T2"/>
    <property type="match status" value="1"/>
</dbReference>
<dbReference type="GO" id="GO:0006401">
    <property type="term" value="P:RNA catabolic process"/>
    <property type="evidence" value="ECO:0007669"/>
    <property type="project" value="TreeGrafter"/>
</dbReference>
<keyword evidence="6" id="KW-0540">Nuclease</keyword>
<sequence>MRKLLQCCFGVGCFLIIGFLTVDVSATNEDHSWDILIFTQQWPQTVCHQWKKEDRKHNCRMPSTRNLWTIHGIWPTKYNEMGPFFCNSSWTFNVSYIAPIENQLEIFWTNVEIRSDLYDLWRHEWEKHGTCASVLPELSTEILYFRQGLQWLNHYSMSTILANSKILPDSTPTVEDIHTAVVSQLNRNPVIHCTYDSRRQEIFLEEIRICFNKSLELTDCDGVVGKFYPTHTYSGGKIITNCDPSKNILYPSIVPDLMERLPPTKGDFGDSWSRFPLVTIYKIIQFIKWATF</sequence>
<dbReference type="VEuPathDB" id="VectorBase:LLOJ002677"/>
<proteinExistence type="inferred from homology"/>
<dbReference type="GO" id="GO:0005764">
    <property type="term" value="C:lysosome"/>
    <property type="evidence" value="ECO:0007669"/>
    <property type="project" value="UniProtKB-SubCell"/>
</dbReference>
<keyword evidence="10" id="KW-1015">Disulfide bond</keyword>
<dbReference type="EMBL" id="AJWK01008710">
    <property type="status" value="NOT_ANNOTATED_CDS"/>
    <property type="molecule type" value="Genomic_DNA"/>
</dbReference>
<evidence type="ECO:0000313" key="20">
    <source>
        <dbReference type="Proteomes" id="UP000092461"/>
    </source>
</evidence>
<dbReference type="CDD" id="cd01061">
    <property type="entry name" value="RNase_T2_euk"/>
    <property type="match status" value="1"/>
</dbReference>
<evidence type="ECO:0000256" key="3">
    <source>
        <dbReference type="ARBA" id="ARBA00004613"/>
    </source>
</evidence>
<evidence type="ECO:0000256" key="16">
    <source>
        <dbReference type="PIRSR" id="PIRSR633697-1"/>
    </source>
</evidence>
<feature type="chain" id="PRO_5008405643" evidence="18">
    <location>
        <begin position="27"/>
        <end position="292"/>
    </location>
</feature>
<comment type="subcellular location">
    <subcellularLocation>
        <location evidence="1">Endoplasmic reticulum lumen</location>
    </subcellularLocation>
    <subcellularLocation>
        <location evidence="2">Lysosome</location>
    </subcellularLocation>
    <subcellularLocation>
        <location evidence="3">Secreted</location>
    </subcellularLocation>
</comment>
<dbReference type="GO" id="GO:0005788">
    <property type="term" value="C:endoplasmic reticulum lumen"/>
    <property type="evidence" value="ECO:0007669"/>
    <property type="project" value="UniProtKB-SubCell"/>
</dbReference>
<dbReference type="FunFam" id="3.90.730.10:FF:000001">
    <property type="entry name" value="Ribonuclease T2"/>
    <property type="match status" value="1"/>
</dbReference>
<dbReference type="GO" id="GO:0005576">
    <property type="term" value="C:extracellular region"/>
    <property type="evidence" value="ECO:0007669"/>
    <property type="project" value="UniProtKB-SubCell"/>
</dbReference>
<evidence type="ECO:0000256" key="2">
    <source>
        <dbReference type="ARBA" id="ARBA00004371"/>
    </source>
</evidence>
<keyword evidence="13" id="KW-0456">Lyase</keyword>
<evidence type="ECO:0000256" key="18">
    <source>
        <dbReference type="SAM" id="SignalP"/>
    </source>
</evidence>
<name>A0A1B0CEA7_LUTLO</name>
<dbReference type="InterPro" id="IPR001568">
    <property type="entry name" value="RNase_T2-like"/>
</dbReference>
<feature type="signal peptide" evidence="18">
    <location>
        <begin position="1"/>
        <end position="26"/>
    </location>
</feature>
<keyword evidence="9" id="KW-0256">Endoplasmic reticulum</keyword>
<evidence type="ECO:0000256" key="4">
    <source>
        <dbReference type="ARBA" id="ARBA00007469"/>
    </source>
</evidence>
<dbReference type="InterPro" id="IPR033130">
    <property type="entry name" value="RNase_T2_His_AS_2"/>
</dbReference>
<keyword evidence="5" id="KW-0964">Secreted</keyword>
<keyword evidence="18" id="KW-0732">Signal</keyword>
<evidence type="ECO:0000256" key="8">
    <source>
        <dbReference type="ARBA" id="ARBA00022801"/>
    </source>
</evidence>
<evidence type="ECO:0000256" key="15">
    <source>
        <dbReference type="ARBA" id="ARBA00052670"/>
    </source>
</evidence>
<evidence type="ECO:0000256" key="1">
    <source>
        <dbReference type="ARBA" id="ARBA00004319"/>
    </source>
</evidence>
<reference evidence="19" key="1">
    <citation type="submission" date="2020-05" db="UniProtKB">
        <authorList>
            <consortium name="EnsemblMetazoa"/>
        </authorList>
    </citation>
    <scope>IDENTIFICATION</scope>
    <source>
        <strain evidence="19">Jacobina</strain>
    </source>
</reference>
<dbReference type="PANTHER" id="PTHR11240">
    <property type="entry name" value="RIBONUCLEASE T2"/>
    <property type="match status" value="1"/>
</dbReference>
<evidence type="ECO:0000256" key="12">
    <source>
        <dbReference type="ARBA" id="ARBA00023228"/>
    </source>
</evidence>
<protein>
    <submittedName>
        <fullName evidence="19">Uncharacterized protein</fullName>
    </submittedName>
</protein>
<keyword evidence="7" id="KW-0255">Endonuclease</keyword>
<evidence type="ECO:0000256" key="5">
    <source>
        <dbReference type="ARBA" id="ARBA00022525"/>
    </source>
</evidence>
<evidence type="ECO:0000313" key="19">
    <source>
        <dbReference type="EnsemblMetazoa" id="LLOJ002677-PA"/>
    </source>
</evidence>
<dbReference type="InterPro" id="IPR036430">
    <property type="entry name" value="RNase_T2-like_sf"/>
</dbReference>
<evidence type="ECO:0000256" key="11">
    <source>
        <dbReference type="ARBA" id="ARBA00023180"/>
    </source>
</evidence>
<comment type="catalytic activity">
    <reaction evidence="15">
        <text>an adenylyl-uridine-RNA = a 3'-end 2',3'-cyclophospho-AMP-RNA + a 5'-end dephospho-uridine-RNA</text>
        <dbReference type="Rhea" id="RHEA:81383"/>
        <dbReference type="Rhea" id="RHEA-COMP:17356"/>
        <dbReference type="Rhea" id="RHEA-COMP:19675"/>
        <dbReference type="Rhea" id="RHEA-COMP:19676"/>
        <dbReference type="ChEBI" id="CHEBI:173224"/>
        <dbReference type="ChEBI" id="CHEBI:231879"/>
        <dbReference type="ChEBI" id="CHEBI:231881"/>
    </reaction>
    <physiologicalReaction direction="left-to-right" evidence="15">
        <dbReference type="Rhea" id="RHEA:81384"/>
    </physiologicalReaction>
</comment>
<dbReference type="Proteomes" id="UP000092461">
    <property type="component" value="Unassembled WGS sequence"/>
</dbReference>
<dbReference type="InterPro" id="IPR033697">
    <property type="entry name" value="Ribonuclease_T2_eukaryotic"/>
</dbReference>
<keyword evidence="20" id="KW-1185">Reference proteome</keyword>
<dbReference type="Gene3D" id="3.90.730.10">
    <property type="entry name" value="Ribonuclease T2-like"/>
    <property type="match status" value="1"/>
</dbReference>
<keyword evidence="8" id="KW-0378">Hydrolase</keyword>
<evidence type="ECO:0000256" key="9">
    <source>
        <dbReference type="ARBA" id="ARBA00022824"/>
    </source>
</evidence>
<evidence type="ECO:0000256" key="13">
    <source>
        <dbReference type="ARBA" id="ARBA00023239"/>
    </source>
</evidence>
<dbReference type="EnsemblMetazoa" id="LLOJ002677-RA">
    <property type="protein sequence ID" value="LLOJ002677-PA"/>
    <property type="gene ID" value="LLOJ002677"/>
</dbReference>
<evidence type="ECO:0000256" key="6">
    <source>
        <dbReference type="ARBA" id="ARBA00022722"/>
    </source>
</evidence>
<dbReference type="SUPFAM" id="SSF55895">
    <property type="entry name" value="Ribonuclease Rh-like"/>
    <property type="match status" value="1"/>
</dbReference>
<dbReference type="GO" id="GO:0033897">
    <property type="term" value="F:ribonuclease T2 activity"/>
    <property type="evidence" value="ECO:0007669"/>
    <property type="project" value="InterPro"/>
</dbReference>
<evidence type="ECO:0000256" key="7">
    <source>
        <dbReference type="ARBA" id="ARBA00022759"/>
    </source>
</evidence>
<dbReference type="GO" id="GO:0016787">
    <property type="term" value="F:hydrolase activity"/>
    <property type="evidence" value="ECO:0007669"/>
    <property type="project" value="UniProtKB-KW"/>
</dbReference>
<feature type="active site" evidence="16">
    <location>
        <position position="71"/>
    </location>
</feature>
<evidence type="ECO:0000256" key="10">
    <source>
        <dbReference type="ARBA" id="ARBA00023157"/>
    </source>
</evidence>
<dbReference type="PROSITE" id="PS00531">
    <property type="entry name" value="RNASE_T2_2"/>
    <property type="match status" value="1"/>
</dbReference>
<accession>A0A1B0CEA7</accession>
<feature type="active site" evidence="16">
    <location>
        <position position="124"/>
    </location>
</feature>
<evidence type="ECO:0000256" key="14">
    <source>
        <dbReference type="ARBA" id="ARBA00051280"/>
    </source>
</evidence>
<feature type="active site" evidence="16">
    <location>
        <position position="128"/>
    </location>
</feature>
<dbReference type="AlphaFoldDB" id="A0A1B0CEA7"/>
<organism evidence="19 20">
    <name type="scientific">Lutzomyia longipalpis</name>
    <name type="common">Sand fly</name>
    <dbReference type="NCBI Taxonomy" id="7200"/>
    <lineage>
        <taxon>Eukaryota</taxon>
        <taxon>Metazoa</taxon>
        <taxon>Ecdysozoa</taxon>
        <taxon>Arthropoda</taxon>
        <taxon>Hexapoda</taxon>
        <taxon>Insecta</taxon>
        <taxon>Pterygota</taxon>
        <taxon>Neoptera</taxon>
        <taxon>Endopterygota</taxon>
        <taxon>Diptera</taxon>
        <taxon>Nematocera</taxon>
        <taxon>Psychodoidea</taxon>
        <taxon>Psychodidae</taxon>
        <taxon>Lutzomyia</taxon>
        <taxon>Lutzomyia</taxon>
    </lineage>
</organism>
<comment type="catalytic activity">
    <reaction evidence="14">
        <text>a guanylyl-uridine-RNA = a 3'-end 2',3'-cyclophospho-GMP-RNA + a 5'-end dephospho-uridine-RNA</text>
        <dbReference type="Rhea" id="RHEA:81323"/>
        <dbReference type="Rhea" id="RHEA-COMP:17356"/>
        <dbReference type="Rhea" id="RHEA-COMP:19658"/>
        <dbReference type="Rhea" id="RHEA-COMP:19659"/>
        <dbReference type="ChEBI" id="CHEBI:173224"/>
        <dbReference type="ChEBI" id="CHEBI:231849"/>
        <dbReference type="ChEBI" id="CHEBI:231850"/>
    </reaction>
</comment>
<dbReference type="VEuPathDB" id="VectorBase:LLONM1_007999"/>
<dbReference type="GO" id="GO:0003723">
    <property type="term" value="F:RNA binding"/>
    <property type="evidence" value="ECO:0007669"/>
    <property type="project" value="InterPro"/>
</dbReference>
<dbReference type="PANTHER" id="PTHR11240:SF22">
    <property type="entry name" value="RIBONUCLEASE T2"/>
    <property type="match status" value="1"/>
</dbReference>
<keyword evidence="12" id="KW-0458">Lysosome</keyword>